<evidence type="ECO:0000313" key="2">
    <source>
        <dbReference type="EMBL" id="PDO11168.1"/>
    </source>
</evidence>
<evidence type="ECO:0000313" key="3">
    <source>
        <dbReference type="Proteomes" id="UP000243688"/>
    </source>
</evidence>
<dbReference type="AlphaFoldDB" id="A0A2A6E1H4"/>
<protein>
    <submittedName>
        <fullName evidence="2">Uncharacterized protein</fullName>
    </submittedName>
</protein>
<feature type="region of interest" description="Disordered" evidence="1">
    <location>
        <begin position="92"/>
        <end position="113"/>
    </location>
</feature>
<feature type="compositionally biased region" description="Acidic residues" evidence="1">
    <location>
        <begin position="102"/>
        <end position="113"/>
    </location>
</feature>
<reference evidence="2 3" key="1">
    <citation type="submission" date="2016-12" db="EMBL/GenBank/DDBJ databases">
        <title>Candidatus Reconcilibacillus cellulovorans genome.</title>
        <authorList>
            <person name="Kolinko S."/>
            <person name="Wu Y.-W."/>
            <person name="Tachea F."/>
            <person name="Denzel E."/>
            <person name="Hiras J."/>
            <person name="Baecker N."/>
            <person name="Chan L.J."/>
            <person name="Eichorst S.A."/>
            <person name="Frey D."/>
            <person name="Adams P.D."/>
            <person name="Pray T."/>
            <person name="Tanjore D."/>
            <person name="Petzold C.J."/>
            <person name="Gladden J.M."/>
            <person name="Simmons B.A."/>
            <person name="Singer S.W."/>
        </authorList>
    </citation>
    <scope>NUCLEOTIDE SEQUENCE [LARGE SCALE GENOMIC DNA]</scope>
    <source>
        <strain evidence="2">JTherm</strain>
    </source>
</reference>
<organism evidence="2 3">
    <name type="scientific">Candidatus Reconcilbacillus cellulovorans</name>
    <dbReference type="NCBI Taxonomy" id="1906605"/>
    <lineage>
        <taxon>Bacteria</taxon>
        <taxon>Bacillati</taxon>
        <taxon>Bacillota</taxon>
        <taxon>Bacilli</taxon>
        <taxon>Bacillales</taxon>
        <taxon>Paenibacillaceae</taxon>
        <taxon>Candidatus Reconcilbacillus</taxon>
    </lineage>
</organism>
<sequence length="113" mass="12563">MKWDDALWGWVQSRIVLARRPDDAAAEGTLAFFESVLRERFGVAEMSFVETSDGYETVCRFADGSIQSERFDRQRAERLLSDIEATSAFSRPFDEACGGFGDPDDGDGDGSHV</sequence>
<proteinExistence type="predicted"/>
<comment type="caution">
    <text evidence="2">The sequence shown here is derived from an EMBL/GenBank/DDBJ whole genome shotgun (WGS) entry which is preliminary data.</text>
</comment>
<accession>A0A2A6E1H4</accession>
<dbReference type="Proteomes" id="UP000243688">
    <property type="component" value="Unassembled WGS sequence"/>
</dbReference>
<gene>
    <name evidence="2" type="ORF">BLM47_02895</name>
</gene>
<evidence type="ECO:0000256" key="1">
    <source>
        <dbReference type="SAM" id="MobiDB-lite"/>
    </source>
</evidence>
<name>A0A2A6E1H4_9BACL</name>
<dbReference type="EMBL" id="MOXJ01000004">
    <property type="protein sequence ID" value="PDO11168.1"/>
    <property type="molecule type" value="Genomic_DNA"/>
</dbReference>